<name>A0AAV9WV58_9PEZI</name>
<feature type="domain" description="H-type lectin" evidence="1">
    <location>
        <begin position="225"/>
        <end position="285"/>
    </location>
</feature>
<evidence type="ECO:0000313" key="3">
    <source>
        <dbReference type="Proteomes" id="UP001365542"/>
    </source>
</evidence>
<dbReference type="InterPro" id="IPR037221">
    <property type="entry name" value="H-type_lectin_dom_sf"/>
</dbReference>
<dbReference type="Proteomes" id="UP001365542">
    <property type="component" value="Unassembled WGS sequence"/>
</dbReference>
<feature type="domain" description="H-type lectin" evidence="1">
    <location>
        <begin position="128"/>
        <end position="192"/>
    </location>
</feature>
<evidence type="ECO:0000313" key="2">
    <source>
        <dbReference type="EMBL" id="KAK6525259.1"/>
    </source>
</evidence>
<dbReference type="Pfam" id="PF09458">
    <property type="entry name" value="H_lectin"/>
    <property type="match status" value="3"/>
</dbReference>
<evidence type="ECO:0000259" key="1">
    <source>
        <dbReference type="Pfam" id="PF09458"/>
    </source>
</evidence>
<dbReference type="InterPro" id="IPR052487">
    <property type="entry name" value="Galactose-binding_lectin"/>
</dbReference>
<dbReference type="GO" id="GO:0098636">
    <property type="term" value="C:protein complex involved in cell adhesion"/>
    <property type="evidence" value="ECO:0007669"/>
    <property type="project" value="TreeGrafter"/>
</dbReference>
<dbReference type="InterPro" id="IPR019019">
    <property type="entry name" value="H-type_lectin_domain"/>
</dbReference>
<dbReference type="GO" id="GO:0070492">
    <property type="term" value="F:oligosaccharide binding"/>
    <property type="evidence" value="ECO:0007669"/>
    <property type="project" value="TreeGrafter"/>
</dbReference>
<sequence>MYPKNSTGGGGTLATPPSNMEIGVYNTIPDTTPGAPTTSNTKIIEFSKEYKPPPGFIVGLNFLDFDNSHSLRIKPAIHAVISKQAVVSLSSWNNTVQYNSGLSWFLYPSDDTNFKKGSWSTKDPRAQKEITFDKEYPELPTIVVFFSTLALDKSAHTRVAVFPTDITTKGFKINVETWSEIKLEEVGVTWLALPTMRPGLMAGTFSTLDVRPAEPAQLNTQGVAEFTKPFPKGAKVFLGLNYIDVDKSAHTRIRLSTSNVTERQMDWHIDSWGDTTLRAAGAAYIVIDG</sequence>
<dbReference type="GO" id="GO:0046871">
    <property type="term" value="F:N-acetylgalactosamine binding"/>
    <property type="evidence" value="ECO:0007669"/>
    <property type="project" value="TreeGrafter"/>
</dbReference>
<dbReference type="GO" id="GO:0098609">
    <property type="term" value="P:cell-cell adhesion"/>
    <property type="evidence" value="ECO:0007669"/>
    <property type="project" value="TreeGrafter"/>
</dbReference>
<dbReference type="EMBL" id="JAVHJO010000017">
    <property type="protein sequence ID" value="KAK6525259.1"/>
    <property type="molecule type" value="Genomic_DNA"/>
</dbReference>
<gene>
    <name evidence="2" type="ORF">TWF694_005405</name>
</gene>
<proteinExistence type="predicted"/>
<dbReference type="SUPFAM" id="SSF141086">
    <property type="entry name" value="Agglutinin HPA-like"/>
    <property type="match status" value="3"/>
</dbReference>
<protein>
    <recommendedName>
        <fullName evidence="1">H-type lectin domain-containing protein</fullName>
    </recommendedName>
</protein>
<dbReference type="AlphaFoldDB" id="A0AAV9WV58"/>
<comment type="caution">
    <text evidence="2">The sequence shown here is derived from an EMBL/GenBank/DDBJ whole genome shotgun (WGS) entry which is preliminary data.</text>
</comment>
<feature type="domain" description="H-type lectin" evidence="1">
    <location>
        <begin position="44"/>
        <end position="105"/>
    </location>
</feature>
<organism evidence="2 3">
    <name type="scientific">Orbilia ellipsospora</name>
    <dbReference type="NCBI Taxonomy" id="2528407"/>
    <lineage>
        <taxon>Eukaryota</taxon>
        <taxon>Fungi</taxon>
        <taxon>Dikarya</taxon>
        <taxon>Ascomycota</taxon>
        <taxon>Pezizomycotina</taxon>
        <taxon>Orbiliomycetes</taxon>
        <taxon>Orbiliales</taxon>
        <taxon>Orbiliaceae</taxon>
        <taxon>Orbilia</taxon>
    </lineage>
</organism>
<accession>A0AAV9WV58</accession>
<dbReference type="GO" id="GO:0030247">
    <property type="term" value="F:polysaccharide binding"/>
    <property type="evidence" value="ECO:0007669"/>
    <property type="project" value="TreeGrafter"/>
</dbReference>
<dbReference type="Gene3D" id="2.60.40.2080">
    <property type="match status" value="3"/>
</dbReference>
<dbReference type="GO" id="GO:0009986">
    <property type="term" value="C:cell surface"/>
    <property type="evidence" value="ECO:0007669"/>
    <property type="project" value="TreeGrafter"/>
</dbReference>
<dbReference type="PANTHER" id="PTHR46938">
    <property type="entry name" value="DISCOIDIN-1 SUBUNIT A-RELATED-RELATED"/>
    <property type="match status" value="1"/>
</dbReference>
<reference evidence="2 3" key="1">
    <citation type="submission" date="2019-10" db="EMBL/GenBank/DDBJ databases">
        <authorList>
            <person name="Palmer J.M."/>
        </authorList>
    </citation>
    <scope>NUCLEOTIDE SEQUENCE [LARGE SCALE GENOMIC DNA]</scope>
    <source>
        <strain evidence="2 3">TWF694</strain>
    </source>
</reference>
<keyword evidence="3" id="KW-1185">Reference proteome</keyword>